<organism evidence="2 3">
    <name type="scientific">Bordetella avium (strain 197N)</name>
    <dbReference type="NCBI Taxonomy" id="360910"/>
    <lineage>
        <taxon>Bacteria</taxon>
        <taxon>Pseudomonadati</taxon>
        <taxon>Pseudomonadota</taxon>
        <taxon>Betaproteobacteria</taxon>
        <taxon>Burkholderiales</taxon>
        <taxon>Alcaligenaceae</taxon>
        <taxon>Bordetella</taxon>
    </lineage>
</organism>
<dbReference type="Proteomes" id="UP000001977">
    <property type="component" value="Chromosome"/>
</dbReference>
<reference evidence="2 3" key="1">
    <citation type="journal article" date="2006" name="J. Bacteriol.">
        <title>Comparison of the genome sequence of the poultry pathogen Bordetella avium with those of B. bronchiseptica, B. pertussis, and B. parapertussis reveals extensive diversity in surface structures associated with host interaction.</title>
        <authorList>
            <person name="Sebaihia M."/>
            <person name="Preston A."/>
            <person name="Maskell D.J."/>
            <person name="Kuzmiak H."/>
            <person name="Connell T.D."/>
            <person name="King N.D."/>
            <person name="Orndorff P.E."/>
            <person name="Miyamoto D.M."/>
            <person name="Thomson N.R."/>
            <person name="Harris D."/>
            <person name="Goble A."/>
            <person name="Lord A."/>
            <person name="Murphy L."/>
            <person name="Quail M.A."/>
            <person name="Rutter S."/>
            <person name="Squares R."/>
            <person name="Squares S."/>
            <person name="Woodward J."/>
            <person name="Parkhill J."/>
            <person name="Temple L.M."/>
        </authorList>
    </citation>
    <scope>NUCLEOTIDE SEQUENCE [LARGE SCALE GENOMIC DNA]</scope>
    <source>
        <strain evidence="2 3">197N</strain>
    </source>
</reference>
<dbReference type="STRING" id="360910.BAV1423B"/>
<evidence type="ECO:0000313" key="2">
    <source>
        <dbReference type="EMBL" id="CAJ49034.1"/>
    </source>
</evidence>
<sequence length="86" mass="9785">MGAARCPARVFIFASCLQRHRPADRPNRLPTHRTTAVEICIMWFRNLKAYRLSGTRIPLFATPLTIPPNDPRSPTSSRTNTADHDR</sequence>
<feature type="region of interest" description="Disordered" evidence="1">
    <location>
        <begin position="63"/>
        <end position="86"/>
    </location>
</feature>
<name>Q2L2I9_BORA1</name>
<evidence type="ECO:0000256" key="1">
    <source>
        <dbReference type="SAM" id="MobiDB-lite"/>
    </source>
</evidence>
<protein>
    <submittedName>
        <fullName evidence="2">Phage protein</fullName>
    </submittedName>
</protein>
<dbReference type="AlphaFoldDB" id="Q2L2I9"/>
<proteinExistence type="predicted"/>
<dbReference type="HOGENOM" id="CLU_2491647_0_0_4"/>
<evidence type="ECO:0000313" key="3">
    <source>
        <dbReference type="Proteomes" id="UP000001977"/>
    </source>
</evidence>
<keyword evidence="3" id="KW-1185">Reference proteome</keyword>
<accession>Q2L2I9</accession>
<gene>
    <name evidence="2" type="ORF">BAV1423B</name>
</gene>
<dbReference type="EMBL" id="AM167904">
    <property type="protein sequence ID" value="CAJ49034.1"/>
    <property type="molecule type" value="Genomic_DNA"/>
</dbReference>
<dbReference type="KEGG" id="bav:BAV1423B"/>